<evidence type="ECO:0000313" key="1">
    <source>
        <dbReference type="EMBL" id="RSM35369.1"/>
    </source>
</evidence>
<organism evidence="1 2">
    <name type="scientific">Amycolatopsis balhimycina DSM 5908</name>
    <dbReference type="NCBI Taxonomy" id="1081091"/>
    <lineage>
        <taxon>Bacteria</taxon>
        <taxon>Bacillati</taxon>
        <taxon>Actinomycetota</taxon>
        <taxon>Actinomycetes</taxon>
        <taxon>Pseudonocardiales</taxon>
        <taxon>Pseudonocardiaceae</taxon>
        <taxon>Amycolatopsis</taxon>
    </lineage>
</organism>
<evidence type="ECO:0000313" key="2">
    <source>
        <dbReference type="Proteomes" id="UP000286716"/>
    </source>
</evidence>
<accession>A0A428VX65</accession>
<dbReference type="AlphaFoldDB" id="A0A428VX65"/>
<dbReference type="OrthoDB" id="4476062at2"/>
<comment type="caution">
    <text evidence="1">The sequence shown here is derived from an EMBL/GenBank/DDBJ whole genome shotgun (WGS) entry which is preliminary data.</text>
</comment>
<sequence length="247" mass="26770">MGGPDFLTVDAFDRPPGGRIRSSRDVARAIDNGIEGLRGATVNYANNGTHAVLPNVVPGGRALVAAWEPADAAEAAFAGPLRRALDGPGRFSMDSEIVRVRIDSESERETWHGWKPSAEGTEPLVKEEPMVAIVHGILRRGRLVEFVRNNVHAASRAAHHPGHRGSIDISSQLPYEHTSISLWKTYDLAQDFAYKKGGHASAMKHSVKEKTHRVGVFLQARPLVCTGTLGIGQTPFPQLPEARRAGL</sequence>
<dbReference type="CDD" id="cd21650">
    <property type="entry name" value="CrtA-like"/>
    <property type="match status" value="1"/>
</dbReference>
<evidence type="ECO:0008006" key="3">
    <source>
        <dbReference type="Google" id="ProtNLM"/>
    </source>
</evidence>
<protein>
    <recommendedName>
        <fullName evidence="3">DUF3291 domain-containing protein</fullName>
    </recommendedName>
</protein>
<proteinExistence type="predicted"/>
<dbReference type="EMBL" id="QHHU01000108">
    <property type="protein sequence ID" value="RSM35369.1"/>
    <property type="molecule type" value="Genomic_DNA"/>
</dbReference>
<keyword evidence="2" id="KW-1185">Reference proteome</keyword>
<dbReference type="Proteomes" id="UP000286716">
    <property type="component" value="Unassembled WGS sequence"/>
</dbReference>
<reference evidence="1 2" key="1">
    <citation type="submission" date="2018-05" db="EMBL/GenBank/DDBJ databases">
        <title>Evolution of GPA BGCs.</title>
        <authorList>
            <person name="Waglechner N."/>
            <person name="Wright G.D."/>
        </authorList>
    </citation>
    <scope>NUCLEOTIDE SEQUENCE [LARGE SCALE GENOMIC DNA]</scope>
    <source>
        <strain evidence="1 2">DSM 5908</strain>
    </source>
</reference>
<dbReference type="InterPro" id="IPR049574">
    <property type="entry name" value="CrtA-like"/>
</dbReference>
<gene>
    <name evidence="1" type="ORF">DMA12_44575</name>
</gene>
<name>A0A428VX65_AMYBA</name>